<dbReference type="InterPro" id="IPR050266">
    <property type="entry name" value="AB_hydrolase_sf"/>
</dbReference>
<dbReference type="PRINTS" id="PR00111">
    <property type="entry name" value="ABHYDROLASE"/>
</dbReference>
<accession>A0A136IT67</accession>
<sequence>MAAPASTTPSGVSTKHFTTADGTTYAYEHAPASSATGDDGADRKPTFLFFHGFPSTRHDWAPQITALSAAGLGVIAPDMLGFGDSDKPDPQGDGLSAYRWRRMAGHMDELLGSEGLTSVIGVGHDWGAGALARTYNYHPERFSRLVFMSVGYFPPGGYLDIDAINAGTLAATGTTQYGYWYFLSHFSAPDIIGAHLESFYSTLYTPSNATQASDFGHIGAARARLLANTISPLATWDTEAHRDQWLEYFRRPGAVAAALNPYRRTFAGTDVAEEDAVPDERKPLDVPVTLIGGTQDTVTPGAQMRMFTEPWAKQGVEEFQLDAGHWLGLEKADEVSEILLKVGGCAA</sequence>
<dbReference type="EMBL" id="KQ964260">
    <property type="protein sequence ID" value="KXJ88048.1"/>
    <property type="molecule type" value="Genomic_DNA"/>
</dbReference>
<dbReference type="GO" id="GO:0046464">
    <property type="term" value="P:acylglycerol catabolic process"/>
    <property type="evidence" value="ECO:0007669"/>
    <property type="project" value="TreeGrafter"/>
</dbReference>
<dbReference type="AlphaFoldDB" id="A0A136IT67"/>
<keyword evidence="2" id="KW-0378">Hydrolase</keyword>
<dbReference type="PRINTS" id="PR00412">
    <property type="entry name" value="EPOXHYDRLASE"/>
</dbReference>
<organism evidence="2 3">
    <name type="scientific">Microdochium bolleyi</name>
    <dbReference type="NCBI Taxonomy" id="196109"/>
    <lineage>
        <taxon>Eukaryota</taxon>
        <taxon>Fungi</taxon>
        <taxon>Dikarya</taxon>
        <taxon>Ascomycota</taxon>
        <taxon>Pezizomycotina</taxon>
        <taxon>Sordariomycetes</taxon>
        <taxon>Xylariomycetidae</taxon>
        <taxon>Xylariales</taxon>
        <taxon>Microdochiaceae</taxon>
        <taxon>Microdochium</taxon>
    </lineage>
</organism>
<dbReference type="Gene3D" id="3.40.50.1820">
    <property type="entry name" value="alpha/beta hydrolase"/>
    <property type="match status" value="1"/>
</dbReference>
<evidence type="ECO:0000313" key="3">
    <source>
        <dbReference type="Proteomes" id="UP000070501"/>
    </source>
</evidence>
<gene>
    <name evidence="2" type="ORF">Micbo1qcDRAFT_215425</name>
</gene>
<reference evidence="3" key="1">
    <citation type="submission" date="2016-02" db="EMBL/GenBank/DDBJ databases">
        <title>Draft genome sequence of Microdochium bolleyi, a fungal endophyte of beachgrass.</title>
        <authorList>
            <consortium name="DOE Joint Genome Institute"/>
            <person name="David A.S."/>
            <person name="May G."/>
            <person name="Haridas S."/>
            <person name="Lim J."/>
            <person name="Wang M."/>
            <person name="Labutti K."/>
            <person name="Lipzen A."/>
            <person name="Barry K."/>
            <person name="Grigoriev I.V."/>
        </authorList>
    </citation>
    <scope>NUCLEOTIDE SEQUENCE [LARGE SCALE GENOMIC DNA]</scope>
    <source>
        <strain evidence="3">J235TASD1</strain>
    </source>
</reference>
<keyword evidence="3" id="KW-1185">Reference proteome</keyword>
<dbReference type="SUPFAM" id="SSF53474">
    <property type="entry name" value="alpha/beta-Hydrolases"/>
    <property type="match status" value="1"/>
</dbReference>
<dbReference type="Proteomes" id="UP000070501">
    <property type="component" value="Unassembled WGS sequence"/>
</dbReference>
<evidence type="ECO:0000259" key="1">
    <source>
        <dbReference type="Pfam" id="PF00561"/>
    </source>
</evidence>
<protein>
    <submittedName>
        <fullName evidence="2">Alpha/Beta hydrolase protein</fullName>
    </submittedName>
</protein>
<proteinExistence type="predicted"/>
<dbReference type="Pfam" id="PF00561">
    <property type="entry name" value="Abhydrolase_1"/>
    <property type="match status" value="1"/>
</dbReference>
<dbReference type="InterPro" id="IPR000639">
    <property type="entry name" value="Epox_hydrolase-like"/>
</dbReference>
<feature type="domain" description="AB hydrolase-1" evidence="1">
    <location>
        <begin position="45"/>
        <end position="331"/>
    </location>
</feature>
<evidence type="ECO:0000313" key="2">
    <source>
        <dbReference type="EMBL" id="KXJ88048.1"/>
    </source>
</evidence>
<dbReference type="PANTHER" id="PTHR43798:SF33">
    <property type="entry name" value="HYDROLASE, PUTATIVE (AFU_ORTHOLOGUE AFUA_2G14860)-RELATED"/>
    <property type="match status" value="1"/>
</dbReference>
<dbReference type="InParanoid" id="A0A136IT67"/>
<name>A0A136IT67_9PEZI</name>
<dbReference type="InterPro" id="IPR000073">
    <property type="entry name" value="AB_hydrolase_1"/>
</dbReference>
<dbReference type="GO" id="GO:0047372">
    <property type="term" value="F:monoacylglycerol lipase activity"/>
    <property type="evidence" value="ECO:0007669"/>
    <property type="project" value="TreeGrafter"/>
</dbReference>
<dbReference type="InterPro" id="IPR029058">
    <property type="entry name" value="AB_hydrolase_fold"/>
</dbReference>
<dbReference type="STRING" id="196109.A0A136IT67"/>
<dbReference type="OrthoDB" id="284184at2759"/>
<dbReference type="PANTHER" id="PTHR43798">
    <property type="entry name" value="MONOACYLGLYCEROL LIPASE"/>
    <property type="match status" value="1"/>
</dbReference>
<dbReference type="GO" id="GO:0016020">
    <property type="term" value="C:membrane"/>
    <property type="evidence" value="ECO:0007669"/>
    <property type="project" value="TreeGrafter"/>
</dbReference>